<dbReference type="Gene3D" id="3.40.50.1220">
    <property type="entry name" value="TPP-binding domain"/>
    <property type="match status" value="1"/>
</dbReference>
<keyword evidence="6" id="KW-0479">Metal-binding</keyword>
<dbReference type="PANTHER" id="PTHR11085:SF10">
    <property type="entry name" value="NAD-DEPENDENT PROTEIN DEACYLASE SIRTUIN-5, MITOCHONDRIAL-RELATED"/>
    <property type="match status" value="1"/>
</dbReference>
<sequence length="324" mass="35119">MSEPSSEPLPKSSNLDDLCEVLSKCKSLGILTGAGLSAGSGIPTYRGVGGHWKTTDPQDVASLKAWNENPGRVWSFFHPRRDQILKASPNDAHLALASLSIPSVRKRLLPSLVDQSKPPLYITQNIDGLCRRSIEETLRQTGAEEMDEDDKKAAQERHLEMHGNVNRTICTQCKCIKWTEETPLAPIFAEANLPLGEGQDINIPVESLPRCGGPTWSGSNRYGRCGGLLRPGAVWFGEVPENQGEIIRLLTKVDVLLVIGTSSLVQPASSYAGTVKKNGGHVALFNLGPSQGDDTADFVVYGPCEETIPKTLVRLGELNDQKNA</sequence>
<evidence type="ECO:0000256" key="4">
    <source>
        <dbReference type="ARBA" id="ARBA00023027"/>
    </source>
</evidence>
<dbReference type="AlphaFoldDB" id="A0A9W8JDI0"/>
<keyword evidence="4" id="KW-0520">NAD</keyword>
<dbReference type="Pfam" id="PF02146">
    <property type="entry name" value="SIR2"/>
    <property type="match status" value="2"/>
</dbReference>
<evidence type="ECO:0000313" key="9">
    <source>
        <dbReference type="Proteomes" id="UP001140091"/>
    </source>
</evidence>
<dbReference type="InterPro" id="IPR003000">
    <property type="entry name" value="Sirtuin"/>
</dbReference>
<gene>
    <name evidence="8" type="ORF">H1R20_g4466</name>
</gene>
<feature type="domain" description="Deacetylase sirtuin-type" evidence="7">
    <location>
        <begin position="8"/>
        <end position="318"/>
    </location>
</feature>
<keyword evidence="5" id="KW-0496">Mitochondrion</keyword>
<dbReference type="InterPro" id="IPR026590">
    <property type="entry name" value="Ssirtuin_cat_dom"/>
</dbReference>
<feature type="binding site" evidence="6">
    <location>
        <position position="211"/>
    </location>
    <ligand>
        <name>Zn(2+)</name>
        <dbReference type="ChEBI" id="CHEBI:29105"/>
    </ligand>
</feature>
<accession>A0A9W8JDI0</accession>
<dbReference type="OrthoDB" id="424302at2759"/>
<dbReference type="PANTHER" id="PTHR11085">
    <property type="entry name" value="NAD-DEPENDENT PROTEIN DEACYLASE SIRTUIN-5, MITOCHONDRIAL-RELATED"/>
    <property type="match status" value="1"/>
</dbReference>
<keyword evidence="9" id="KW-1185">Reference proteome</keyword>
<keyword evidence="3" id="KW-0808">Transferase</keyword>
<comment type="subcellular location">
    <subcellularLocation>
        <location evidence="1">Mitochondrion</location>
    </subcellularLocation>
</comment>
<comment type="similarity">
    <text evidence="2">Belongs to the sirtuin family. Class I subfamily.</text>
</comment>
<comment type="caution">
    <text evidence="8">The sequence shown here is derived from an EMBL/GenBank/DDBJ whole genome shotgun (WGS) entry which is preliminary data.</text>
</comment>
<dbReference type="EMBL" id="JANBPK010000767">
    <property type="protein sequence ID" value="KAJ2932622.1"/>
    <property type="molecule type" value="Genomic_DNA"/>
</dbReference>
<evidence type="ECO:0000256" key="5">
    <source>
        <dbReference type="ARBA" id="ARBA00023128"/>
    </source>
</evidence>
<feature type="binding site" evidence="6">
    <location>
        <position position="173"/>
    </location>
    <ligand>
        <name>Zn(2+)</name>
        <dbReference type="ChEBI" id="CHEBI:29105"/>
    </ligand>
</feature>
<proteinExistence type="inferred from homology"/>
<evidence type="ECO:0000313" key="8">
    <source>
        <dbReference type="EMBL" id="KAJ2932622.1"/>
    </source>
</evidence>
<dbReference type="Proteomes" id="UP001140091">
    <property type="component" value="Unassembled WGS sequence"/>
</dbReference>
<dbReference type="InterPro" id="IPR050134">
    <property type="entry name" value="NAD-dep_sirtuin_deacylases"/>
</dbReference>
<dbReference type="GO" id="GO:0005739">
    <property type="term" value="C:mitochondrion"/>
    <property type="evidence" value="ECO:0007669"/>
    <property type="project" value="UniProtKB-SubCell"/>
</dbReference>
<evidence type="ECO:0000256" key="3">
    <source>
        <dbReference type="ARBA" id="ARBA00022679"/>
    </source>
</evidence>
<dbReference type="PROSITE" id="PS50305">
    <property type="entry name" value="SIRTUIN"/>
    <property type="match status" value="1"/>
</dbReference>
<dbReference type="SUPFAM" id="SSF52467">
    <property type="entry name" value="DHS-like NAD/FAD-binding domain"/>
    <property type="match status" value="1"/>
</dbReference>
<dbReference type="GO" id="GO:0017136">
    <property type="term" value="F:histone deacetylase activity, NAD-dependent"/>
    <property type="evidence" value="ECO:0007669"/>
    <property type="project" value="TreeGrafter"/>
</dbReference>
<dbReference type="GO" id="GO:0070403">
    <property type="term" value="F:NAD+ binding"/>
    <property type="evidence" value="ECO:0007669"/>
    <property type="project" value="InterPro"/>
</dbReference>
<dbReference type="GO" id="GO:0005634">
    <property type="term" value="C:nucleus"/>
    <property type="evidence" value="ECO:0007669"/>
    <property type="project" value="TreeGrafter"/>
</dbReference>
<organism evidence="8 9">
    <name type="scientific">Candolleomyces eurysporus</name>
    <dbReference type="NCBI Taxonomy" id="2828524"/>
    <lineage>
        <taxon>Eukaryota</taxon>
        <taxon>Fungi</taxon>
        <taxon>Dikarya</taxon>
        <taxon>Basidiomycota</taxon>
        <taxon>Agaricomycotina</taxon>
        <taxon>Agaricomycetes</taxon>
        <taxon>Agaricomycetidae</taxon>
        <taxon>Agaricales</taxon>
        <taxon>Agaricineae</taxon>
        <taxon>Psathyrellaceae</taxon>
        <taxon>Candolleomyces</taxon>
    </lineage>
</organism>
<evidence type="ECO:0000256" key="1">
    <source>
        <dbReference type="ARBA" id="ARBA00004173"/>
    </source>
</evidence>
<evidence type="ECO:0000259" key="7">
    <source>
        <dbReference type="PROSITE" id="PS50305"/>
    </source>
</evidence>
<dbReference type="GO" id="GO:0046872">
    <property type="term" value="F:metal ion binding"/>
    <property type="evidence" value="ECO:0007669"/>
    <property type="project" value="UniProtKB-KW"/>
</dbReference>
<feature type="binding site" evidence="6">
    <location>
        <position position="225"/>
    </location>
    <ligand>
        <name>Zn(2+)</name>
        <dbReference type="ChEBI" id="CHEBI:29105"/>
    </ligand>
</feature>
<feature type="binding site" evidence="6">
    <location>
        <position position="170"/>
    </location>
    <ligand>
        <name>Zn(2+)</name>
        <dbReference type="ChEBI" id="CHEBI:29105"/>
    </ligand>
</feature>
<name>A0A9W8JDI0_9AGAR</name>
<protein>
    <recommendedName>
        <fullName evidence="7">Deacetylase sirtuin-type domain-containing protein</fullName>
    </recommendedName>
</protein>
<dbReference type="Gene3D" id="3.30.1600.10">
    <property type="entry name" value="SIR2/SIRT2 'Small Domain"/>
    <property type="match status" value="1"/>
</dbReference>
<dbReference type="InterPro" id="IPR026591">
    <property type="entry name" value="Sirtuin_cat_small_dom_sf"/>
</dbReference>
<evidence type="ECO:0000256" key="2">
    <source>
        <dbReference type="ARBA" id="ARBA00006924"/>
    </source>
</evidence>
<feature type="non-terminal residue" evidence="8">
    <location>
        <position position="324"/>
    </location>
</feature>
<evidence type="ECO:0000256" key="6">
    <source>
        <dbReference type="PROSITE-ProRule" id="PRU00236"/>
    </source>
</evidence>
<keyword evidence="6" id="KW-0862">Zinc</keyword>
<dbReference type="InterPro" id="IPR029035">
    <property type="entry name" value="DHS-like_NAD/FAD-binding_dom"/>
</dbReference>
<reference evidence="8" key="1">
    <citation type="submission" date="2022-06" db="EMBL/GenBank/DDBJ databases">
        <title>Genome Sequence of Candolleomyces eurysporus.</title>
        <authorList>
            <person name="Buettner E."/>
        </authorList>
    </citation>
    <scope>NUCLEOTIDE SEQUENCE</scope>
    <source>
        <strain evidence="8">VTCC 930004</strain>
    </source>
</reference>
<feature type="active site" description="Proton acceptor" evidence="6">
    <location>
        <position position="162"/>
    </location>
</feature>